<name>A0A849K5T6_9MICO</name>
<evidence type="ECO:0000313" key="4">
    <source>
        <dbReference type="EMBL" id="NNU28281.1"/>
    </source>
</evidence>
<feature type="compositionally biased region" description="Polar residues" evidence="1">
    <location>
        <begin position="48"/>
        <end position="60"/>
    </location>
</feature>
<evidence type="ECO:0000256" key="2">
    <source>
        <dbReference type="SAM" id="SignalP"/>
    </source>
</evidence>
<keyword evidence="2" id="KW-0732">Signal</keyword>
<sequence>MTPRGRLAGIGAFTLASALLLSACGGSGSSEEGDSTASGDGESAGIVSISSGEPQNPLTPGMTNEVYGGLVVKNIYSGLVYYTADGAIENEVAESIESEDNKTWTITIQDGWTFSDGTPVTASSFVDAWKYVANLDNAQNQQYFFNGFEGFSFEEPSDIAVEVVDDLTFTAELSEPASDFPLWVGYSAFNPMPEAFFEDPEGFGEDPIGNGPYELESWENDSLITLVPREGYEGPRQPANGGLEMVAYVEEDTAYNDMLDGNLDVLPNVPSSAFATFEDDLGERAVNQPAAVIQVINVPEWREEFQGEAGVMRRKAISMAIDRQTITEQLYGGARTPAKDFTSPVIDGYSEDIPGSEILDYDPEAAKEMWDEAEDMDPIGDYTLQISSNADSDHQDWIDAACNTIRADLEIGCEFAPYTTFDEFLDARDNESVEGIFRGGWQADWPSMSNFLGPIYGTGAGSNDMNYSNEEFDAKLAEAAAAEDQETAVELYKEAQEILFQDVPGIPLWYQNATGGYAETVENVEFGWDSDPILYQITKE</sequence>
<protein>
    <submittedName>
        <fullName evidence="4">ABC transporter substrate-binding protein</fullName>
    </submittedName>
</protein>
<gene>
    <name evidence="4" type="ORF">HLI28_12105</name>
</gene>
<feature type="region of interest" description="Disordered" evidence="1">
    <location>
        <begin position="29"/>
        <end position="60"/>
    </location>
</feature>
<dbReference type="InterPro" id="IPR000914">
    <property type="entry name" value="SBP_5_dom"/>
</dbReference>
<feature type="domain" description="Solute-binding protein family 5" evidence="3">
    <location>
        <begin position="88"/>
        <end position="462"/>
    </location>
</feature>
<dbReference type="Pfam" id="PF00496">
    <property type="entry name" value="SBP_bac_5"/>
    <property type="match status" value="1"/>
</dbReference>
<dbReference type="Gene3D" id="3.90.76.10">
    <property type="entry name" value="Dipeptide-binding Protein, Domain 1"/>
    <property type="match status" value="1"/>
</dbReference>
<feature type="compositionally biased region" description="Low complexity" evidence="1">
    <location>
        <begin position="35"/>
        <end position="45"/>
    </location>
</feature>
<dbReference type="Gene3D" id="3.10.105.10">
    <property type="entry name" value="Dipeptide-binding Protein, Domain 3"/>
    <property type="match status" value="1"/>
</dbReference>
<dbReference type="EMBL" id="JABFAJ010000022">
    <property type="protein sequence ID" value="NNU28281.1"/>
    <property type="molecule type" value="Genomic_DNA"/>
</dbReference>
<dbReference type="Gene3D" id="3.40.190.10">
    <property type="entry name" value="Periplasmic binding protein-like II"/>
    <property type="match status" value="1"/>
</dbReference>
<evidence type="ECO:0000259" key="3">
    <source>
        <dbReference type="Pfam" id="PF00496"/>
    </source>
</evidence>
<dbReference type="GO" id="GO:1904680">
    <property type="term" value="F:peptide transmembrane transporter activity"/>
    <property type="evidence" value="ECO:0007669"/>
    <property type="project" value="TreeGrafter"/>
</dbReference>
<dbReference type="AlphaFoldDB" id="A0A849K5T6"/>
<dbReference type="Proteomes" id="UP000557204">
    <property type="component" value="Unassembled WGS sequence"/>
</dbReference>
<dbReference type="InterPro" id="IPR039424">
    <property type="entry name" value="SBP_5"/>
</dbReference>
<feature type="chain" id="PRO_5039478224" evidence="2">
    <location>
        <begin position="24"/>
        <end position="540"/>
    </location>
</feature>
<evidence type="ECO:0000256" key="1">
    <source>
        <dbReference type="SAM" id="MobiDB-lite"/>
    </source>
</evidence>
<dbReference type="PANTHER" id="PTHR30290:SF83">
    <property type="entry name" value="ABC TRANSPORTER SUBSTRATE-BINDING PROTEIN"/>
    <property type="match status" value="1"/>
</dbReference>
<dbReference type="PROSITE" id="PS51257">
    <property type="entry name" value="PROKAR_LIPOPROTEIN"/>
    <property type="match status" value="1"/>
</dbReference>
<dbReference type="GO" id="GO:0043190">
    <property type="term" value="C:ATP-binding cassette (ABC) transporter complex"/>
    <property type="evidence" value="ECO:0007669"/>
    <property type="project" value="InterPro"/>
</dbReference>
<reference evidence="4 5" key="1">
    <citation type="submission" date="2020-05" db="EMBL/GenBank/DDBJ databases">
        <title>Genome sequence of Isoptericola sp. JC619 isolated from Chilika lagoon, India.</title>
        <authorList>
            <person name="Kumar D."/>
            <person name="Appam K."/>
            <person name="Gandham S."/>
            <person name="Uppada J."/>
            <person name="Sasikala C."/>
            <person name="Venkata Ramana C."/>
        </authorList>
    </citation>
    <scope>NUCLEOTIDE SEQUENCE [LARGE SCALE GENOMIC DNA]</scope>
    <source>
        <strain evidence="4 5">JC619</strain>
    </source>
</reference>
<dbReference type="InterPro" id="IPR030678">
    <property type="entry name" value="Peptide/Ni-bd"/>
</dbReference>
<accession>A0A849K5T6</accession>
<dbReference type="CDD" id="cd00995">
    <property type="entry name" value="PBP2_NikA_DppA_OppA_like"/>
    <property type="match status" value="1"/>
</dbReference>
<dbReference type="GO" id="GO:0042597">
    <property type="term" value="C:periplasmic space"/>
    <property type="evidence" value="ECO:0007669"/>
    <property type="project" value="UniProtKB-ARBA"/>
</dbReference>
<dbReference type="GO" id="GO:0015833">
    <property type="term" value="P:peptide transport"/>
    <property type="evidence" value="ECO:0007669"/>
    <property type="project" value="TreeGrafter"/>
</dbReference>
<dbReference type="RefSeq" id="WP_171247826.1">
    <property type="nucleotide sequence ID" value="NZ_JABFAJ010000022.1"/>
</dbReference>
<dbReference type="PIRSF" id="PIRSF002741">
    <property type="entry name" value="MppA"/>
    <property type="match status" value="1"/>
</dbReference>
<keyword evidence="5" id="KW-1185">Reference proteome</keyword>
<proteinExistence type="predicted"/>
<dbReference type="PANTHER" id="PTHR30290">
    <property type="entry name" value="PERIPLASMIC BINDING COMPONENT OF ABC TRANSPORTER"/>
    <property type="match status" value="1"/>
</dbReference>
<evidence type="ECO:0000313" key="5">
    <source>
        <dbReference type="Proteomes" id="UP000557204"/>
    </source>
</evidence>
<dbReference type="SUPFAM" id="SSF53850">
    <property type="entry name" value="Periplasmic binding protein-like II"/>
    <property type="match status" value="1"/>
</dbReference>
<feature type="signal peptide" evidence="2">
    <location>
        <begin position="1"/>
        <end position="23"/>
    </location>
</feature>
<comment type="caution">
    <text evidence="4">The sequence shown here is derived from an EMBL/GenBank/DDBJ whole genome shotgun (WGS) entry which is preliminary data.</text>
</comment>
<organism evidence="4 5">
    <name type="scientific">Isoptericola sediminis</name>
    <dbReference type="NCBI Taxonomy" id="2733572"/>
    <lineage>
        <taxon>Bacteria</taxon>
        <taxon>Bacillati</taxon>
        <taxon>Actinomycetota</taxon>
        <taxon>Actinomycetes</taxon>
        <taxon>Micrococcales</taxon>
        <taxon>Promicromonosporaceae</taxon>
        <taxon>Isoptericola</taxon>
    </lineage>
</organism>